<protein>
    <submittedName>
        <fullName evidence="1">Uncharacterized protein</fullName>
    </submittedName>
</protein>
<name>A0A7X3KXS3_9GAMM</name>
<dbReference type="EMBL" id="WTFN01000096">
    <property type="protein sequence ID" value="MWK59433.1"/>
    <property type="molecule type" value="Genomic_DNA"/>
</dbReference>
<proteinExistence type="predicted"/>
<organism evidence="1 2">
    <name type="scientific">Metapseudomonas otitidis</name>
    <dbReference type="NCBI Taxonomy" id="319939"/>
    <lineage>
        <taxon>Bacteria</taxon>
        <taxon>Pseudomonadati</taxon>
        <taxon>Pseudomonadota</taxon>
        <taxon>Gammaproteobacteria</taxon>
        <taxon>Pseudomonadales</taxon>
        <taxon>Pseudomonadaceae</taxon>
        <taxon>Metapseudomonas</taxon>
    </lineage>
</organism>
<dbReference type="Proteomes" id="UP000461288">
    <property type="component" value="Unassembled WGS sequence"/>
</dbReference>
<reference evidence="1 2" key="1">
    <citation type="submission" date="2019-12" db="EMBL/GenBank/DDBJ databases">
        <title>Draft genome sequence of Pseudomonas otitidis recovered from a chicken carcass.</title>
        <authorList>
            <person name="Vieira T.R."/>
            <person name="Oliviera E.F.C."/>
            <person name="Silva N.M.V."/>
            <person name="Sambrano G.E."/>
            <person name="Cibulski S.P."/>
            <person name="Cardoso M.R.I."/>
        </authorList>
    </citation>
    <scope>NUCLEOTIDE SEQUENCE [LARGE SCALE GENOMIC DNA]</scope>
    <source>
        <strain evidence="1 2">25_K</strain>
    </source>
</reference>
<gene>
    <name evidence="1" type="ORF">GO594_25890</name>
</gene>
<evidence type="ECO:0000313" key="1">
    <source>
        <dbReference type="EMBL" id="MWK59433.1"/>
    </source>
</evidence>
<evidence type="ECO:0000313" key="2">
    <source>
        <dbReference type="Proteomes" id="UP000461288"/>
    </source>
</evidence>
<accession>A0A7X3KXS3</accession>
<dbReference type="AlphaFoldDB" id="A0A7X3KXS3"/>
<dbReference type="RefSeq" id="WP_160482737.1">
    <property type="nucleotide sequence ID" value="NZ_JASDEB010000066.1"/>
</dbReference>
<sequence length="117" mass="12992">MKIWSVSDIDDTASYQLLLCQNALGRRYFKLLRADEQETAPLPEEHILLTQVVPNQLLKARDLHAISLAVSLSNGERFCVDAHGVWLTTQELNGLNAGAAYGAINWVTAAPPFFPDR</sequence>
<comment type="caution">
    <text evidence="1">The sequence shown here is derived from an EMBL/GenBank/DDBJ whole genome shotgun (WGS) entry which is preliminary data.</text>
</comment>